<feature type="domain" description="Thiamine pyrophosphate enzyme TPP-binding" evidence="2">
    <location>
        <begin position="3"/>
        <end position="55"/>
    </location>
</feature>
<dbReference type="GO" id="GO:0050660">
    <property type="term" value="F:flavin adenine dinucleotide binding"/>
    <property type="evidence" value="ECO:0007669"/>
    <property type="project" value="TreeGrafter"/>
</dbReference>
<evidence type="ECO:0000313" key="3">
    <source>
        <dbReference type="EMBL" id="GAH57697.1"/>
    </source>
</evidence>
<dbReference type="AlphaFoldDB" id="X1GKI7"/>
<proteinExistence type="inferred from homology"/>
<accession>X1GKI7</accession>
<organism evidence="3">
    <name type="scientific">marine sediment metagenome</name>
    <dbReference type="NCBI Taxonomy" id="412755"/>
    <lineage>
        <taxon>unclassified sequences</taxon>
        <taxon>metagenomes</taxon>
        <taxon>ecological metagenomes</taxon>
    </lineage>
</organism>
<name>X1GKI7_9ZZZZ</name>
<evidence type="ECO:0000256" key="1">
    <source>
        <dbReference type="ARBA" id="ARBA00007812"/>
    </source>
</evidence>
<protein>
    <recommendedName>
        <fullName evidence="2">Thiamine pyrophosphate enzyme TPP-binding domain-containing protein</fullName>
    </recommendedName>
</protein>
<comment type="similarity">
    <text evidence="1">Belongs to the TPP enzyme family.</text>
</comment>
<evidence type="ECO:0000259" key="2">
    <source>
        <dbReference type="Pfam" id="PF02775"/>
    </source>
</evidence>
<dbReference type="InterPro" id="IPR029061">
    <property type="entry name" value="THDP-binding"/>
</dbReference>
<dbReference type="Gene3D" id="3.40.50.970">
    <property type="match status" value="1"/>
</dbReference>
<reference evidence="3" key="1">
    <citation type="journal article" date="2014" name="Front. Microbiol.">
        <title>High frequency of phylogenetically diverse reductive dehalogenase-homologous genes in deep subseafloor sedimentary metagenomes.</title>
        <authorList>
            <person name="Kawai M."/>
            <person name="Futagami T."/>
            <person name="Toyoda A."/>
            <person name="Takaki Y."/>
            <person name="Nishi S."/>
            <person name="Hori S."/>
            <person name="Arai W."/>
            <person name="Tsubouchi T."/>
            <person name="Morono Y."/>
            <person name="Uchiyama I."/>
            <person name="Ito T."/>
            <person name="Fujiyama A."/>
            <person name="Inagaki F."/>
            <person name="Takami H."/>
        </authorList>
    </citation>
    <scope>NUCLEOTIDE SEQUENCE</scope>
    <source>
        <strain evidence="3">Expedition CK06-06</strain>
    </source>
</reference>
<dbReference type="GO" id="GO:0005948">
    <property type="term" value="C:acetolactate synthase complex"/>
    <property type="evidence" value="ECO:0007669"/>
    <property type="project" value="TreeGrafter"/>
</dbReference>
<gene>
    <name evidence="3" type="ORF">S03H2_32676</name>
</gene>
<sequence>MRYDFVAAIGVCLDRDKRPVVVIAGDGSIQMNIQALQTTVYHELPIKILLFNNQVRY</sequence>
<dbReference type="InterPro" id="IPR011766">
    <property type="entry name" value="TPP_enzyme_TPP-bd"/>
</dbReference>
<dbReference type="GO" id="GO:0009099">
    <property type="term" value="P:L-valine biosynthetic process"/>
    <property type="evidence" value="ECO:0007669"/>
    <property type="project" value="TreeGrafter"/>
</dbReference>
<dbReference type="InterPro" id="IPR045229">
    <property type="entry name" value="TPP_enz"/>
</dbReference>
<dbReference type="GO" id="GO:0030976">
    <property type="term" value="F:thiamine pyrophosphate binding"/>
    <property type="evidence" value="ECO:0007669"/>
    <property type="project" value="InterPro"/>
</dbReference>
<dbReference type="GO" id="GO:0009097">
    <property type="term" value="P:isoleucine biosynthetic process"/>
    <property type="evidence" value="ECO:0007669"/>
    <property type="project" value="TreeGrafter"/>
</dbReference>
<dbReference type="SUPFAM" id="SSF52518">
    <property type="entry name" value="Thiamin diphosphate-binding fold (THDP-binding)"/>
    <property type="match status" value="1"/>
</dbReference>
<dbReference type="Pfam" id="PF02775">
    <property type="entry name" value="TPP_enzyme_C"/>
    <property type="match status" value="1"/>
</dbReference>
<dbReference type="PANTHER" id="PTHR18968:SF13">
    <property type="entry name" value="ACETOLACTATE SYNTHASE CATALYTIC SUBUNIT, MITOCHONDRIAL"/>
    <property type="match status" value="1"/>
</dbReference>
<comment type="caution">
    <text evidence="3">The sequence shown here is derived from an EMBL/GenBank/DDBJ whole genome shotgun (WGS) entry which is preliminary data.</text>
</comment>
<dbReference type="PANTHER" id="PTHR18968">
    <property type="entry name" value="THIAMINE PYROPHOSPHATE ENZYMES"/>
    <property type="match status" value="1"/>
</dbReference>
<dbReference type="GO" id="GO:0003984">
    <property type="term" value="F:acetolactate synthase activity"/>
    <property type="evidence" value="ECO:0007669"/>
    <property type="project" value="TreeGrafter"/>
</dbReference>
<dbReference type="EMBL" id="BARU01019857">
    <property type="protein sequence ID" value="GAH57697.1"/>
    <property type="molecule type" value="Genomic_DNA"/>
</dbReference>